<feature type="compositionally biased region" description="Low complexity" evidence="1">
    <location>
        <begin position="2140"/>
        <end position="2150"/>
    </location>
</feature>
<dbReference type="CDD" id="cd00063">
    <property type="entry name" value="FN3"/>
    <property type="match status" value="1"/>
</dbReference>
<sequence>MGKIVKSVLLVGVAVAAVVFAPAIAGFVAGALKGVGLTLAAATVAGIKTAIILTGLSVGMNAVLGAFRKAPTMPSAAVERLQASTIATAPRKIVFGRTAAGNDIRFQEQFRGSGFASSLGDLSAQVIALASHRIQAVKEWRVDNEVVWNGSLQKYQQGILTFQAVTEGSRANAHKVGSGAYWNAPDSSFTGCAYLSMTYRLKADLWPQGLPRNTVTVVEGCPLYDPRRDSTQGGSGSHRHNDQSTWRWFEGATEIGRNPALQLLTYLIGYRINGHLVWGMGVPLDRIDLTNFALYANLCEEGVQLKDGGSIPRYQSDGIYSTNDTHQAVIDALTAAMGSCKLTDAGGLYGLLGGYDDTLGQVVSLSDEDIVAPEGSPSPYSWVPAPPARESYNAIRGRYADPAQGFQLVDWGEVSVAPLADGVPRVLNLDFPTVSRFEACQRIARQFLLRETLTPGVFAATFGPAAFAAQVGSLVRLSIRGQGWNSKLFRVLDQAQSAGMFFAMTLREESSEVYAWDRHETDKPLNVAVPAYDARAVEAPSGLTLASVAVPGANGISVAVVDATWTPDVSGKVGGVVIQSRVVGSDIWTEHASSFDPTIGRFRFTSTVNGANLEVRLRNRMTTGLVSDWVSATVQTAEVEIVYEDIKDTPTSIGDINQEEGDKLTGIEPGATVGGVIGRDIYLPNGEIFVPGEGGGGTVVDPTPPAIPTGLVLTPTLTEAGADLTAAWTAPADTDVAGYVLEIAEGAGSTNFFPVTVSGTAYKWTALARNQTYRVRVRAFDTSFNRSGWSAISDVQTGRDTQPPQPPALHTATPAYESVHVQWTNQDDEDLDSVRVELQNASNDYINALTVKAIPNREGSLFFTSLAKSTGYRVVATAFDTSGNESASSNVLTFATAGGIDADDLTPNAKPFQTVDTLPNPVGYGGALTVMNKADGKLYRYTGGAWTKAVDGADLTPNSVTTNSVATGAIGTAQLAAGAATIGKLAIGNFDNVIPDGSFNDLQWWTGNHPSSELFETNANWKDFRRGLNFTNGNFVGLFTPLFVMEPGARYRVKVSTFVSSDFSGYFTPSLHLPGVSWLSLKSFGGADGNDPAQPGSHAWTQGNYSGGNVHTAEFPVFNVDHAQGKSAQFRFDAAFTGVVQIAISLTRIADATLIGDGEITTPKMVVGSINADRLSVNSMDGNVLKVTTALADTITVGAGQTIGSVRDTAANTSVVTLKAGSHPSVRIVGNSLEQTAPTGWSVTSYATTKESYTGGAIVSGRLSRRMGFIGLADPAVAFNEATGTNYQSMNSMWHLSNEANGYMLGWNGWSQILPYGYTRGWNADTLFSIEYEGRFKVWRADGVEVHRVAWAADQTFHGKFCVEDGGKISNIGFTSANDNSLSQTDPAQRINAHTTLIERGRIRITGSTTLSSIFAGPDSTEINGGVIATNTLRANSMTIGNRQVKVVGCDFRYDRTNGRLYWSAGHVLYADDAGGAASRDIPAGSTAWLGGSYNYVFWTKDASFFTAGADNWQGAHTGVADRIIMCIWRNGALFTAYYGGTILDGERIATNTLNADRIIGGSIIAGNVIIGGGYGTLGNVAATANTAKDNADSALLSLTNIVSDNVLSRAEKQALVNDWNALASASNSAAQASAQFGLDGFDDLTYTQRVARDGAHAAVYDYLNSLTPAYNNMTADTPVNGAYLRQVFQTLYARVEELVAANTSAASRVTATVAGVAAATVKDNAAAGAAAAISVTAIINDNMISRAEKHQMIRDYTAIERASTAAQQASIAFSTNGFGDPTLSARQARDTATTALQNYLTSLSPQWDNVNVDTPVDGPYLRQLFYNVQTAVENLITANNAAASVRSTWGNTIGAGRPQDNATVGAPAGTYVNGTLSQTVESWASTGAQDPATRINSGSTTISGGRITTGSIDASRIGVANLSAISANIGEVTAGVLRNSSGSSRIDLAAGRITFNNGSVMKVSGIGFGSANQFIEWFGPSQSNLSACTEANASFYLKIDGSSYFGGSLRAGVIRNAATTTATANNASTSTGNVGSNGGTRTVVISYTWSEGYSFYQAQEGGSGTISAQVVLRRNGANVATLNVSGSWNRSPGYGSSEPGSYSENMGGSLTFTDNTGGAAVEYSAHLISRSNGPGGAGASPQPASQSQALGIIQTEG</sequence>
<dbReference type="SMART" id="SM00060">
    <property type="entry name" value="FN3"/>
    <property type="match status" value="2"/>
</dbReference>
<keyword evidence="4" id="KW-1185">Reference proteome</keyword>
<gene>
    <name evidence="3" type="ORF">SAMN06297144_1883</name>
</gene>
<evidence type="ECO:0000313" key="3">
    <source>
        <dbReference type="EMBL" id="SOB86774.1"/>
    </source>
</evidence>
<proteinExistence type="predicted"/>
<accession>A0A285QYX7</accession>
<evidence type="ECO:0000256" key="1">
    <source>
        <dbReference type="SAM" id="MobiDB-lite"/>
    </source>
</evidence>
<dbReference type="EMBL" id="OBMI01000002">
    <property type="protein sequence ID" value="SOB86774.1"/>
    <property type="molecule type" value="Genomic_DNA"/>
</dbReference>
<feature type="domain" description="Fibronectin type-III" evidence="2">
    <location>
        <begin position="704"/>
        <end position="800"/>
    </location>
</feature>
<protein>
    <submittedName>
        <fullName evidence="3">Phage tail protein</fullName>
    </submittedName>
</protein>
<dbReference type="SUPFAM" id="SSF49265">
    <property type="entry name" value="Fibronectin type III"/>
    <property type="match status" value="1"/>
</dbReference>
<dbReference type="InterPro" id="IPR013783">
    <property type="entry name" value="Ig-like_fold"/>
</dbReference>
<organism evidence="3 4">
    <name type="scientific">Sphingomonas guangdongensis</name>
    <dbReference type="NCBI Taxonomy" id="1141890"/>
    <lineage>
        <taxon>Bacteria</taxon>
        <taxon>Pseudomonadati</taxon>
        <taxon>Pseudomonadota</taxon>
        <taxon>Alphaproteobacteria</taxon>
        <taxon>Sphingomonadales</taxon>
        <taxon>Sphingomonadaceae</taxon>
        <taxon>Sphingomonas</taxon>
    </lineage>
</organism>
<dbReference type="PROSITE" id="PS50853">
    <property type="entry name" value="FN3"/>
    <property type="match status" value="2"/>
</dbReference>
<evidence type="ECO:0000313" key="4">
    <source>
        <dbReference type="Proteomes" id="UP000219494"/>
    </source>
</evidence>
<dbReference type="InterPro" id="IPR036116">
    <property type="entry name" value="FN3_sf"/>
</dbReference>
<dbReference type="OrthoDB" id="7172230at2"/>
<dbReference type="Proteomes" id="UP000219494">
    <property type="component" value="Unassembled WGS sequence"/>
</dbReference>
<dbReference type="InterPro" id="IPR003961">
    <property type="entry name" value="FN3_dom"/>
</dbReference>
<evidence type="ECO:0000259" key="2">
    <source>
        <dbReference type="PROSITE" id="PS50853"/>
    </source>
</evidence>
<feature type="region of interest" description="Disordered" evidence="1">
    <location>
        <begin position="2132"/>
        <end position="2158"/>
    </location>
</feature>
<dbReference type="RefSeq" id="WP_097063761.1">
    <property type="nucleotide sequence ID" value="NZ_OBMI01000002.1"/>
</dbReference>
<reference evidence="3 4" key="1">
    <citation type="submission" date="2017-07" db="EMBL/GenBank/DDBJ databases">
        <authorList>
            <person name="Sun Z.S."/>
            <person name="Albrecht U."/>
            <person name="Echele G."/>
            <person name="Lee C.C."/>
        </authorList>
    </citation>
    <scope>NUCLEOTIDE SEQUENCE [LARGE SCALE GENOMIC DNA]</scope>
    <source>
        <strain evidence="3 4">CGMCC 1.12672</strain>
    </source>
</reference>
<feature type="domain" description="Fibronectin type-III" evidence="2">
    <location>
        <begin position="803"/>
        <end position="899"/>
    </location>
</feature>
<name>A0A285QYX7_9SPHN</name>
<dbReference type="Gene3D" id="2.60.40.10">
    <property type="entry name" value="Immunoglobulins"/>
    <property type="match status" value="2"/>
</dbReference>